<dbReference type="Proteomes" id="UP000236161">
    <property type="component" value="Unassembled WGS sequence"/>
</dbReference>
<dbReference type="OrthoDB" id="786726at2759"/>
<sequence length="121" mass="13771">MDWLSQHMVIIDCREKKIKICTMGFSNLVIYGRGKKMLLISAMQAHRLMKKGCVVYLAMTLSATTKAVKLQDIPVVNEYPDVFSEDLPGLPPNREIEFTIDFLTGMEPISRALYQMTISEL</sequence>
<name>A0A2H9ZTW9_9ASPA</name>
<keyword evidence="2" id="KW-1185">Reference proteome</keyword>
<dbReference type="EMBL" id="KZ453946">
    <property type="protein sequence ID" value="PKA46735.1"/>
    <property type="molecule type" value="Genomic_DNA"/>
</dbReference>
<gene>
    <name evidence="1" type="ORF">AXF42_Ash021521</name>
</gene>
<organism evidence="1 2">
    <name type="scientific">Apostasia shenzhenica</name>
    <dbReference type="NCBI Taxonomy" id="1088818"/>
    <lineage>
        <taxon>Eukaryota</taxon>
        <taxon>Viridiplantae</taxon>
        <taxon>Streptophyta</taxon>
        <taxon>Embryophyta</taxon>
        <taxon>Tracheophyta</taxon>
        <taxon>Spermatophyta</taxon>
        <taxon>Magnoliopsida</taxon>
        <taxon>Liliopsida</taxon>
        <taxon>Asparagales</taxon>
        <taxon>Orchidaceae</taxon>
        <taxon>Apostasioideae</taxon>
        <taxon>Apostasia</taxon>
    </lineage>
</organism>
<accession>A0A2H9ZTW9</accession>
<dbReference type="AlphaFoldDB" id="A0A2H9ZTW9"/>
<protein>
    <submittedName>
        <fullName evidence="1">Uncharacterized protein</fullName>
    </submittedName>
</protein>
<dbReference type="InterPro" id="IPR032567">
    <property type="entry name" value="RTL1-rel"/>
</dbReference>
<proteinExistence type="predicted"/>
<evidence type="ECO:0000313" key="1">
    <source>
        <dbReference type="EMBL" id="PKA46735.1"/>
    </source>
</evidence>
<evidence type="ECO:0000313" key="2">
    <source>
        <dbReference type="Proteomes" id="UP000236161"/>
    </source>
</evidence>
<dbReference type="PANTHER" id="PTHR15503">
    <property type="entry name" value="LDOC1 RELATED"/>
    <property type="match status" value="1"/>
</dbReference>
<reference evidence="1 2" key="1">
    <citation type="journal article" date="2017" name="Nature">
        <title>The Apostasia genome and the evolution of orchids.</title>
        <authorList>
            <person name="Zhang G.Q."/>
            <person name="Liu K.W."/>
            <person name="Li Z."/>
            <person name="Lohaus R."/>
            <person name="Hsiao Y.Y."/>
            <person name="Niu S.C."/>
            <person name="Wang J.Y."/>
            <person name="Lin Y.C."/>
            <person name="Xu Q."/>
            <person name="Chen L.J."/>
            <person name="Yoshida K."/>
            <person name="Fujiwara S."/>
            <person name="Wang Z.W."/>
            <person name="Zhang Y.Q."/>
            <person name="Mitsuda N."/>
            <person name="Wang M."/>
            <person name="Liu G.H."/>
            <person name="Pecoraro L."/>
            <person name="Huang H.X."/>
            <person name="Xiao X.J."/>
            <person name="Lin M."/>
            <person name="Wu X.Y."/>
            <person name="Wu W.L."/>
            <person name="Chen Y.Y."/>
            <person name="Chang S.B."/>
            <person name="Sakamoto S."/>
            <person name="Ohme-Takagi M."/>
            <person name="Yagi M."/>
            <person name="Zeng S.J."/>
            <person name="Shen C.Y."/>
            <person name="Yeh C.M."/>
            <person name="Luo Y.B."/>
            <person name="Tsai W.C."/>
            <person name="Van de Peer Y."/>
            <person name="Liu Z.J."/>
        </authorList>
    </citation>
    <scope>NUCLEOTIDE SEQUENCE [LARGE SCALE GENOMIC DNA]</scope>
    <source>
        <strain evidence="2">cv. Shenzhen</strain>
        <tissue evidence="1">Stem</tissue>
    </source>
</reference>
<dbReference type="PANTHER" id="PTHR15503:SF45">
    <property type="entry name" value="RNA-DIRECTED DNA POLYMERASE HOMOLOG"/>
    <property type="match status" value="1"/>
</dbReference>